<dbReference type="EMBL" id="JBHSTP010000009">
    <property type="protein sequence ID" value="MFC6357490.1"/>
    <property type="molecule type" value="Genomic_DNA"/>
</dbReference>
<evidence type="ECO:0008006" key="4">
    <source>
        <dbReference type="Google" id="ProtNLM"/>
    </source>
</evidence>
<evidence type="ECO:0000313" key="2">
    <source>
        <dbReference type="EMBL" id="MFC6357490.1"/>
    </source>
</evidence>
<evidence type="ECO:0000256" key="1">
    <source>
        <dbReference type="SAM" id="MobiDB-lite"/>
    </source>
</evidence>
<feature type="non-terminal residue" evidence="2">
    <location>
        <position position="1"/>
    </location>
</feature>
<accession>A0ABW1VLB6</accession>
<name>A0ABW1VLB6_9MICO</name>
<reference evidence="3" key="1">
    <citation type="journal article" date="2019" name="Int. J. Syst. Evol. Microbiol.">
        <title>The Global Catalogue of Microorganisms (GCM) 10K type strain sequencing project: providing services to taxonomists for standard genome sequencing and annotation.</title>
        <authorList>
            <consortium name="The Broad Institute Genomics Platform"/>
            <consortium name="The Broad Institute Genome Sequencing Center for Infectious Disease"/>
            <person name="Wu L."/>
            <person name="Ma J."/>
        </authorList>
    </citation>
    <scope>NUCLEOTIDE SEQUENCE [LARGE SCALE GENOMIC DNA]</scope>
    <source>
        <strain evidence="3">CCUG 43304</strain>
    </source>
</reference>
<evidence type="ECO:0000313" key="3">
    <source>
        <dbReference type="Proteomes" id="UP001596306"/>
    </source>
</evidence>
<comment type="caution">
    <text evidence="2">The sequence shown here is derived from an EMBL/GenBank/DDBJ whole genome shotgun (WGS) entry which is preliminary data.</text>
</comment>
<keyword evidence="3" id="KW-1185">Reference proteome</keyword>
<dbReference type="Proteomes" id="UP001596306">
    <property type="component" value="Unassembled WGS sequence"/>
</dbReference>
<gene>
    <name evidence="2" type="ORF">ACFQB0_15385</name>
</gene>
<feature type="non-terminal residue" evidence="2">
    <location>
        <position position="216"/>
    </location>
</feature>
<dbReference type="RefSeq" id="WP_386733317.1">
    <property type="nucleotide sequence ID" value="NZ_JBHSTP010000009.1"/>
</dbReference>
<proteinExistence type="predicted"/>
<sequence length="216" mass="23197">IENTTLEVEHVNTPELLTPYTFPPSTTPFSSVSFTTKVDTDPGPTAKIRWSHSFSFADKGPIGSPGHTYNVSGVAHTGMEANGNKRSFFFTAWDSNEAMAGAPGSSCAPLEPDPSDREATGMTCRMAVDWVAGHTYRSDVKHEGDRWFSVTVTDEVTSESFDLGRIRARDTKADAISPHGMSDVTTYLEGTCDSHPQSSVTFNRPLGSSDGGASVP</sequence>
<protein>
    <recommendedName>
        <fullName evidence="4">DUF3472 domain-containing protein</fullName>
    </recommendedName>
</protein>
<organism evidence="2 3">
    <name type="scientific">Luethyella okanaganae</name>
    <dbReference type="NCBI Taxonomy" id="69372"/>
    <lineage>
        <taxon>Bacteria</taxon>
        <taxon>Bacillati</taxon>
        <taxon>Actinomycetota</taxon>
        <taxon>Actinomycetes</taxon>
        <taxon>Micrococcales</taxon>
        <taxon>Microbacteriaceae</taxon>
        <taxon>Luethyella</taxon>
    </lineage>
</organism>
<feature type="region of interest" description="Disordered" evidence="1">
    <location>
        <begin position="193"/>
        <end position="216"/>
    </location>
</feature>